<organism evidence="7">
    <name type="scientific">candidate division WOR-3 bacterium</name>
    <dbReference type="NCBI Taxonomy" id="2052148"/>
    <lineage>
        <taxon>Bacteria</taxon>
        <taxon>Bacteria division WOR-3</taxon>
    </lineage>
</organism>
<evidence type="ECO:0000256" key="3">
    <source>
        <dbReference type="ARBA" id="ARBA00022729"/>
    </source>
</evidence>
<evidence type="ECO:0000313" key="7">
    <source>
        <dbReference type="EMBL" id="HGW92213.1"/>
    </source>
</evidence>
<dbReference type="InterPro" id="IPR001769">
    <property type="entry name" value="Gingipain"/>
</dbReference>
<accession>A0A7C4U7T1</accession>
<name>A0A7C4U7T1_UNCW3</name>
<comment type="caution">
    <text evidence="7">The sequence shown here is derived from an EMBL/GenBank/DDBJ whole genome shotgun (WGS) entry which is preliminary data.</text>
</comment>
<dbReference type="Gene3D" id="3.40.50.10390">
    <property type="entry name" value="Gingipain r, domain 1"/>
    <property type="match status" value="1"/>
</dbReference>
<dbReference type="Gene3D" id="3.40.50.1460">
    <property type="match status" value="1"/>
</dbReference>
<dbReference type="PANTHER" id="PTHR21419:SF30">
    <property type="entry name" value="IG-LIKE DOMAIN-CONTAINING PROTEIN"/>
    <property type="match status" value="1"/>
</dbReference>
<keyword evidence="4" id="KW-1133">Transmembrane helix</keyword>
<dbReference type="Pfam" id="PF13517">
    <property type="entry name" value="FG-GAP_3"/>
    <property type="match status" value="1"/>
</dbReference>
<dbReference type="InterPro" id="IPR045232">
    <property type="entry name" value="FAM234"/>
</dbReference>
<evidence type="ECO:0000256" key="1">
    <source>
        <dbReference type="ARBA" id="ARBA00004167"/>
    </source>
</evidence>
<evidence type="ECO:0000256" key="4">
    <source>
        <dbReference type="ARBA" id="ARBA00022989"/>
    </source>
</evidence>
<dbReference type="GO" id="GO:0008234">
    <property type="term" value="F:cysteine-type peptidase activity"/>
    <property type="evidence" value="ECO:0007669"/>
    <property type="project" value="InterPro"/>
</dbReference>
<dbReference type="InterPro" id="IPR015943">
    <property type="entry name" value="WD40/YVTN_repeat-like_dom_sf"/>
</dbReference>
<dbReference type="InterPro" id="IPR028994">
    <property type="entry name" value="Integrin_alpha_N"/>
</dbReference>
<comment type="subcellular location">
    <subcellularLocation>
        <location evidence="1">Membrane</location>
        <topology evidence="1">Single-pass membrane protein</topology>
    </subcellularLocation>
</comment>
<dbReference type="InterPro" id="IPR038490">
    <property type="entry name" value="Gingipain_propep_sf"/>
</dbReference>
<dbReference type="Gene3D" id="2.60.40.3800">
    <property type="match status" value="1"/>
</dbReference>
<dbReference type="SUPFAM" id="SSF52129">
    <property type="entry name" value="Caspase-like"/>
    <property type="match status" value="1"/>
</dbReference>
<dbReference type="Gene3D" id="2.130.10.10">
    <property type="entry name" value="YVTN repeat-like/Quinoprotein amine dehydrogenase"/>
    <property type="match status" value="1"/>
</dbReference>
<evidence type="ECO:0000256" key="2">
    <source>
        <dbReference type="ARBA" id="ARBA00022692"/>
    </source>
</evidence>
<keyword evidence="2" id="KW-0812">Transmembrane</keyword>
<dbReference type="SUPFAM" id="SSF69318">
    <property type="entry name" value="Integrin alpha N-terminal domain"/>
    <property type="match status" value="1"/>
</dbReference>
<dbReference type="Pfam" id="PF01364">
    <property type="entry name" value="Peptidase_C25"/>
    <property type="match status" value="1"/>
</dbReference>
<dbReference type="GO" id="GO:0006508">
    <property type="term" value="P:proteolysis"/>
    <property type="evidence" value="ECO:0007669"/>
    <property type="project" value="InterPro"/>
</dbReference>
<dbReference type="GO" id="GO:0016020">
    <property type="term" value="C:membrane"/>
    <property type="evidence" value="ECO:0007669"/>
    <property type="project" value="UniProtKB-SubCell"/>
</dbReference>
<dbReference type="InterPro" id="IPR029031">
    <property type="entry name" value="Gingipain_N_sf"/>
</dbReference>
<feature type="domain" description="Gingipain" evidence="6">
    <location>
        <begin position="163"/>
        <end position="503"/>
    </location>
</feature>
<evidence type="ECO:0000256" key="5">
    <source>
        <dbReference type="ARBA" id="ARBA00023136"/>
    </source>
</evidence>
<keyword evidence="3" id="KW-0732">Signal</keyword>
<dbReference type="PANTHER" id="PTHR21419">
    <property type="match status" value="1"/>
</dbReference>
<dbReference type="EMBL" id="DTHG01000083">
    <property type="protein sequence ID" value="HGW92213.1"/>
    <property type="molecule type" value="Genomic_DNA"/>
</dbReference>
<dbReference type="InterPro" id="IPR013517">
    <property type="entry name" value="FG-GAP"/>
</dbReference>
<reference evidence="7" key="1">
    <citation type="journal article" date="2020" name="mSystems">
        <title>Genome- and Community-Level Interaction Insights into Carbon Utilization and Element Cycling Functions of Hydrothermarchaeota in Hydrothermal Sediment.</title>
        <authorList>
            <person name="Zhou Z."/>
            <person name="Liu Y."/>
            <person name="Xu W."/>
            <person name="Pan J."/>
            <person name="Luo Z.H."/>
            <person name="Li M."/>
        </authorList>
    </citation>
    <scope>NUCLEOTIDE SEQUENCE [LARGE SCALE GENOMIC DNA]</scope>
    <source>
        <strain evidence="7">SpSt-780</strain>
    </source>
</reference>
<gene>
    <name evidence="7" type="ORF">ENV67_06715</name>
</gene>
<keyword evidence="5" id="KW-0472">Membrane</keyword>
<evidence type="ECO:0000259" key="6">
    <source>
        <dbReference type="Pfam" id="PF01364"/>
    </source>
</evidence>
<protein>
    <recommendedName>
        <fullName evidence="6">Gingipain domain-containing protein</fullName>
    </recommendedName>
</protein>
<sequence length="1321" mass="149574">MWLVLLFGFVYELKEADLVSGAYYWEKGMPSIPFVKREFVFDEGIFVDSVSFKVMEAESVFGADFGISYGGIELGKYDEVSRNDSVFNSSSVFPDKIGEIVSEGYSSRNLIVNMNIYPYRFIPAKKILIKLKKIDIEFYHHRRERKIFYPVSCFSNQNEGIDFVIITDTAFKNTLLRLSERRNLMGIKTEVFTTDWIYKNYSGFDNPSKIRNFIIDAYHNLKTRFVLLAGDIDIVPIRYLYATCYYLGFYPTDLYYADIDGSYDANRNGIFGEVSDSIDGFPDLFVGRLPFSKKEDFENYIDRLISYEENWNFEKNLLLLGASVTSGGEGWGAEMCENIHNMIPFVESYRLYYPLSNSSWSGDKILNRYNTITEMNKGYNLINHIDHADITYIGTGILSGGMKIYNTDMKNLSGKNGIMITISCSPNAIDFESFGKGFIRFNGVGFIGNVRTGWTYQFYQEMDFFKAIFIDSLQTLGEAWSKILTGNLYFRSSMLLLGDPTLKIYWKKPIRPSVKFNNIIDQNSFAIFVTDSQGAPIKDVNISLIGENGLILKSKTDETGKVIFNKENLNVSHLTLSAVSNFTFPVFKEIDLSNENEIQILRVNCLYNKLFFTFLNSSQKKIKINGFILNQSSGESDTLLKDMVINPLDSLTICFPILNDKNLISGKITIKTESKDFKFDFLTENIKKRIALTGLEYTRIGDMVRIKNIHITNLSDEKMSNIIYGFPSTGIRKINEIPPLSDYVDSNSYVLSSINVKIFINNDTFSINEDFPIDSIISFSFTPMKRGAKITFNMKNDNLYNIYVDGVKKNLEPLTKGMFEIKDISPNTLHILKIVPVSSSFIENKNLQDLYIYSNPDEKANWPVFTGYPDYFSNFEVIDKTSPSIGDIDGDGENEIVITTTTGYLYVIKRNGHILEGFPVSSGSPLFTPPVVFDLDMDGRDEIIIGLKSNKSFAVINSHGEIVFECEKGNGMLTLNPVVFNENNNTYILFGGVDGSLYLLDNNFNILPNWPLNLSGVNNITIGRFDESPEISIAVSTYQNKVYFISISGEIKNTFQFDGTIMGMITADIDKDGKDEVILTLSNGKVYAIKLNGILQNFPFVQCASILTPPVVGDIDNDNNLEIIFVNVYGNVYSVKSNGSGTIIKTIPKINGIRYVSPLIGDLDGDGDNDIMIKSTDGYIYSFDKNGKSTIGFPIRIGVNDGETPLICDIDKDGRLEIFVRDGEGYLHCYNLKGSSVIWGTFGLNKGRDNWFRENQTLYSLKNKNEKEGMNFVNSEKTIVFDILGRKILEDKNGEINFKNLPSGIYFVQRGKKVIKNLRIR</sequence>
<proteinExistence type="predicted"/>
<dbReference type="InterPro" id="IPR029030">
    <property type="entry name" value="Caspase-like_dom_sf"/>
</dbReference>